<dbReference type="EMBL" id="CP133617">
    <property type="protein sequence ID" value="WMV32081.1"/>
    <property type="molecule type" value="Genomic_DNA"/>
</dbReference>
<evidence type="ECO:0000313" key="1">
    <source>
        <dbReference type="EMBL" id="WMV32081.1"/>
    </source>
</evidence>
<organism evidence="1 2">
    <name type="scientific">Solanum verrucosum</name>
    <dbReference type="NCBI Taxonomy" id="315347"/>
    <lineage>
        <taxon>Eukaryota</taxon>
        <taxon>Viridiplantae</taxon>
        <taxon>Streptophyta</taxon>
        <taxon>Embryophyta</taxon>
        <taxon>Tracheophyta</taxon>
        <taxon>Spermatophyta</taxon>
        <taxon>Magnoliopsida</taxon>
        <taxon>eudicotyledons</taxon>
        <taxon>Gunneridae</taxon>
        <taxon>Pentapetalae</taxon>
        <taxon>asterids</taxon>
        <taxon>lamiids</taxon>
        <taxon>Solanales</taxon>
        <taxon>Solanaceae</taxon>
        <taxon>Solanoideae</taxon>
        <taxon>Solaneae</taxon>
        <taxon>Solanum</taxon>
    </lineage>
</organism>
<name>A0AAF0R556_SOLVR</name>
<dbReference type="AlphaFoldDB" id="A0AAF0R556"/>
<protein>
    <submittedName>
        <fullName evidence="1">Uncharacterized protein</fullName>
    </submittedName>
</protein>
<evidence type="ECO:0000313" key="2">
    <source>
        <dbReference type="Proteomes" id="UP001234989"/>
    </source>
</evidence>
<proteinExistence type="predicted"/>
<gene>
    <name evidence="1" type="ORF">MTR67_025466</name>
</gene>
<dbReference type="Proteomes" id="UP001234989">
    <property type="component" value="Chromosome 6"/>
</dbReference>
<keyword evidence="2" id="KW-1185">Reference proteome</keyword>
<accession>A0AAF0R556</accession>
<reference evidence="1" key="1">
    <citation type="submission" date="2023-08" db="EMBL/GenBank/DDBJ databases">
        <title>A de novo genome assembly of Solanum verrucosum Schlechtendal, a Mexican diploid species geographically isolated from the other diploid A-genome species in potato relatives.</title>
        <authorList>
            <person name="Hosaka K."/>
        </authorList>
    </citation>
    <scope>NUCLEOTIDE SEQUENCE</scope>
    <source>
        <tissue evidence="1">Young leaves</tissue>
    </source>
</reference>
<sequence length="52" mass="6085">MQRRRVKCRKNDCGVGQALLYIYSQEALFSKVCNLSETTRLFMKVCNLPERS</sequence>